<keyword evidence="8 12" id="KW-0472">Membrane</keyword>
<dbReference type="OrthoDB" id="9777147at2"/>
<keyword evidence="4 11" id="KW-0808">Transferase</keyword>
<dbReference type="InterPro" id="IPR048254">
    <property type="entry name" value="CDP_ALCOHOL_P_TRANSF_CS"/>
</dbReference>
<reference evidence="13 14" key="1">
    <citation type="submission" date="2019-04" db="EMBL/GenBank/DDBJ databases">
        <title>Lewinella litorea sp. nov., isolated from a marine sand.</title>
        <authorList>
            <person name="Yoon J.-H."/>
        </authorList>
    </citation>
    <scope>NUCLEOTIDE SEQUENCE [LARGE SCALE GENOMIC DNA]</scope>
    <source>
        <strain evidence="13 14">HSMS-39</strain>
    </source>
</reference>
<accession>A0A4S4NIC6</accession>
<keyword evidence="9" id="KW-0594">Phospholipid biosynthesis</keyword>
<dbReference type="EMBL" id="SRSF01000005">
    <property type="protein sequence ID" value="THH37968.1"/>
    <property type="molecule type" value="Genomic_DNA"/>
</dbReference>
<dbReference type="InterPro" id="IPR000462">
    <property type="entry name" value="CDP-OH_P_trans"/>
</dbReference>
<evidence type="ECO:0000256" key="1">
    <source>
        <dbReference type="ARBA" id="ARBA00004141"/>
    </source>
</evidence>
<keyword evidence="5 12" id="KW-0812">Transmembrane</keyword>
<dbReference type="GO" id="GO:0016780">
    <property type="term" value="F:phosphotransferase activity, for other substituted phosphate groups"/>
    <property type="evidence" value="ECO:0007669"/>
    <property type="project" value="InterPro"/>
</dbReference>
<feature type="transmembrane region" description="Helical" evidence="12">
    <location>
        <begin position="35"/>
        <end position="54"/>
    </location>
</feature>
<dbReference type="Proteomes" id="UP000308528">
    <property type="component" value="Unassembled WGS sequence"/>
</dbReference>
<evidence type="ECO:0000256" key="7">
    <source>
        <dbReference type="ARBA" id="ARBA00023098"/>
    </source>
</evidence>
<keyword evidence="3" id="KW-0444">Lipid biosynthesis</keyword>
<comment type="similarity">
    <text evidence="2 11">Belongs to the CDP-alcohol phosphatidyltransferase class-I family.</text>
</comment>
<keyword evidence="7" id="KW-0443">Lipid metabolism</keyword>
<evidence type="ECO:0000256" key="4">
    <source>
        <dbReference type="ARBA" id="ARBA00022679"/>
    </source>
</evidence>
<dbReference type="GO" id="GO:0008654">
    <property type="term" value="P:phospholipid biosynthetic process"/>
    <property type="evidence" value="ECO:0007669"/>
    <property type="project" value="UniProtKB-KW"/>
</dbReference>
<evidence type="ECO:0000256" key="12">
    <source>
        <dbReference type="SAM" id="Phobius"/>
    </source>
</evidence>
<evidence type="ECO:0000256" key="11">
    <source>
        <dbReference type="RuleBase" id="RU003750"/>
    </source>
</evidence>
<evidence type="ECO:0000256" key="2">
    <source>
        <dbReference type="ARBA" id="ARBA00010441"/>
    </source>
</evidence>
<evidence type="ECO:0000256" key="9">
    <source>
        <dbReference type="ARBA" id="ARBA00023209"/>
    </source>
</evidence>
<feature type="transmembrane region" description="Helical" evidence="12">
    <location>
        <begin position="234"/>
        <end position="263"/>
    </location>
</feature>
<evidence type="ECO:0000256" key="5">
    <source>
        <dbReference type="ARBA" id="ARBA00022692"/>
    </source>
</evidence>
<dbReference type="PANTHER" id="PTHR14269">
    <property type="entry name" value="CDP-DIACYLGLYCEROL--GLYCEROL-3-PHOSPHATE 3-PHOSPHATIDYLTRANSFERASE-RELATED"/>
    <property type="match status" value="1"/>
</dbReference>
<feature type="transmembrane region" description="Helical" evidence="12">
    <location>
        <begin position="135"/>
        <end position="154"/>
    </location>
</feature>
<keyword evidence="14" id="KW-1185">Reference proteome</keyword>
<keyword evidence="6 12" id="KW-1133">Transmembrane helix</keyword>
<gene>
    <name evidence="13" type="ORF">E4021_13120</name>
</gene>
<evidence type="ECO:0000313" key="14">
    <source>
        <dbReference type="Proteomes" id="UP000308528"/>
    </source>
</evidence>
<evidence type="ECO:0000256" key="6">
    <source>
        <dbReference type="ARBA" id="ARBA00022989"/>
    </source>
</evidence>
<comment type="caution">
    <text evidence="13">The sequence shown here is derived from an EMBL/GenBank/DDBJ whole genome shotgun (WGS) entry which is preliminary data.</text>
</comment>
<sequence>MQGRPRYAPALVNCPYPNKPLTCNLPAVKAWIPNFVTLLNLFCGCAALICILDLRFIPAFWFLFAAGWFDFADGLVARSLNVSSEHGKELDSLADMVSFGVVPAVIYYVLLQLPTDPAPAPSANWPLALQAPISWSWYAAPALIVALFSALRLAKFNLDTRQTENFIGVATPTSTVYAVGLMLIVATNQNWAPYALHPLVIYPSILLMSYLLVSEHPMFSFKLHGFGWAGNETRYIFAALAICLLILLWTSAFPFIVLVYVILNLVYPPTPAKSTL</sequence>
<feature type="transmembrane region" description="Helical" evidence="12">
    <location>
        <begin position="60"/>
        <end position="81"/>
    </location>
</feature>
<dbReference type="Gene3D" id="1.20.120.1760">
    <property type="match status" value="1"/>
</dbReference>
<dbReference type="AlphaFoldDB" id="A0A4S4NIC6"/>
<evidence type="ECO:0000256" key="8">
    <source>
        <dbReference type="ARBA" id="ARBA00023136"/>
    </source>
</evidence>
<dbReference type="PROSITE" id="PS00379">
    <property type="entry name" value="CDP_ALCOHOL_P_TRANSF"/>
    <property type="match status" value="1"/>
</dbReference>
<dbReference type="Pfam" id="PF01066">
    <property type="entry name" value="CDP-OH_P_transf"/>
    <property type="match status" value="1"/>
</dbReference>
<organism evidence="13 14">
    <name type="scientific">Neolewinella litorea</name>
    <dbReference type="NCBI Taxonomy" id="2562452"/>
    <lineage>
        <taxon>Bacteria</taxon>
        <taxon>Pseudomonadati</taxon>
        <taxon>Bacteroidota</taxon>
        <taxon>Saprospiria</taxon>
        <taxon>Saprospirales</taxon>
        <taxon>Lewinellaceae</taxon>
        <taxon>Neolewinella</taxon>
    </lineage>
</organism>
<dbReference type="GO" id="GO:0016020">
    <property type="term" value="C:membrane"/>
    <property type="evidence" value="ECO:0007669"/>
    <property type="project" value="UniProtKB-SubCell"/>
</dbReference>
<name>A0A4S4NIC6_9BACT</name>
<feature type="transmembrane region" description="Helical" evidence="12">
    <location>
        <begin position="93"/>
        <end position="115"/>
    </location>
</feature>
<dbReference type="InterPro" id="IPR050324">
    <property type="entry name" value="CDP-alcohol_PTase-I"/>
</dbReference>
<feature type="transmembrane region" description="Helical" evidence="12">
    <location>
        <begin position="166"/>
        <end position="185"/>
    </location>
</feature>
<dbReference type="PANTHER" id="PTHR14269:SF61">
    <property type="entry name" value="CDP-DIACYLGLYCEROL--SERINE O-PHOSPHATIDYLTRANSFERASE"/>
    <property type="match status" value="1"/>
</dbReference>
<dbReference type="InterPro" id="IPR043130">
    <property type="entry name" value="CDP-OH_PTrfase_TM_dom"/>
</dbReference>
<keyword evidence="10" id="KW-1208">Phospholipid metabolism</keyword>
<protein>
    <submittedName>
        <fullName evidence="13">CDP-diacylglycerol--serine O-phosphatidyltransferase</fullName>
    </submittedName>
</protein>
<evidence type="ECO:0000313" key="13">
    <source>
        <dbReference type="EMBL" id="THH37968.1"/>
    </source>
</evidence>
<evidence type="ECO:0000256" key="3">
    <source>
        <dbReference type="ARBA" id="ARBA00022516"/>
    </source>
</evidence>
<evidence type="ECO:0000256" key="10">
    <source>
        <dbReference type="ARBA" id="ARBA00023264"/>
    </source>
</evidence>
<comment type="subcellular location">
    <subcellularLocation>
        <location evidence="1">Membrane</location>
        <topology evidence="1">Multi-pass membrane protein</topology>
    </subcellularLocation>
</comment>
<proteinExistence type="inferred from homology"/>
<feature type="transmembrane region" description="Helical" evidence="12">
    <location>
        <begin position="191"/>
        <end position="213"/>
    </location>
</feature>